<dbReference type="AlphaFoldDB" id="A0A1X1CTU4"/>
<dbReference type="EMBL" id="MLFR01000020">
    <property type="protein sequence ID" value="ORM67770.1"/>
    <property type="molecule type" value="Genomic_DNA"/>
</dbReference>
<dbReference type="Proteomes" id="UP000193558">
    <property type="component" value="Unassembled WGS sequence"/>
</dbReference>
<dbReference type="RefSeq" id="WP_084935893.1">
    <property type="nucleotide sequence ID" value="NZ_MLFR01000020.1"/>
</dbReference>
<protein>
    <submittedName>
        <fullName evidence="2">Uncharacterized protein</fullName>
    </submittedName>
</protein>
<gene>
    <name evidence="2" type="ORF">HA51_17330</name>
</gene>
<sequence>MKKDKQKPADKDKVLHNMIKMRRWSIIGGFAVGAQVLLNIVTDPNSTISVFQSLLALGCMGYGLSMTPKIRKLSQSGDNEK</sequence>
<feature type="transmembrane region" description="Helical" evidence="1">
    <location>
        <begin position="21"/>
        <end position="41"/>
    </location>
</feature>
<feature type="transmembrane region" description="Helical" evidence="1">
    <location>
        <begin position="47"/>
        <end position="65"/>
    </location>
</feature>
<keyword evidence="1" id="KW-1133">Transmembrane helix</keyword>
<accession>A0A1X1CTU4</accession>
<comment type="caution">
    <text evidence="2">The sequence shown here is derived from an EMBL/GenBank/DDBJ whole genome shotgun (WGS) entry which is preliminary data.</text>
</comment>
<name>A0A1X1CTU4_9GAMM</name>
<reference evidence="2 3" key="1">
    <citation type="journal article" date="2017" name="Antonie Van Leeuwenhoek">
        <title>Phylogenomic resolution of the bacterial genus Pantoea and its relationship with Erwinia and Tatumella.</title>
        <authorList>
            <person name="Palmer M."/>
            <person name="Steenkamp E.T."/>
            <person name="Coetzee M.P."/>
            <person name="Chan W.Y."/>
            <person name="van Zyl E."/>
            <person name="De Maayer P."/>
            <person name="Coutinho T.A."/>
            <person name="Blom J."/>
            <person name="Smits T.H."/>
            <person name="Duffy B."/>
            <person name="Venter S.N."/>
        </authorList>
    </citation>
    <scope>NUCLEOTIDE SEQUENCE [LARGE SCALE GENOMIC DNA]</scope>
    <source>
        <strain evidence="2 3">LMG 26275</strain>
    </source>
</reference>
<evidence type="ECO:0000256" key="1">
    <source>
        <dbReference type="SAM" id="Phobius"/>
    </source>
</evidence>
<evidence type="ECO:0000313" key="3">
    <source>
        <dbReference type="Proteomes" id="UP000193558"/>
    </source>
</evidence>
<proteinExistence type="predicted"/>
<keyword evidence="1" id="KW-0812">Transmembrane</keyword>
<keyword evidence="1" id="KW-0472">Membrane</keyword>
<evidence type="ECO:0000313" key="2">
    <source>
        <dbReference type="EMBL" id="ORM67770.1"/>
    </source>
</evidence>
<organism evidence="2 3">
    <name type="scientific">Pantoea rwandensis</name>
    <dbReference type="NCBI Taxonomy" id="1076550"/>
    <lineage>
        <taxon>Bacteria</taxon>
        <taxon>Pseudomonadati</taxon>
        <taxon>Pseudomonadota</taxon>
        <taxon>Gammaproteobacteria</taxon>
        <taxon>Enterobacterales</taxon>
        <taxon>Erwiniaceae</taxon>
        <taxon>Pantoea</taxon>
    </lineage>
</organism>